<feature type="compositionally biased region" description="Basic and acidic residues" evidence="7">
    <location>
        <begin position="806"/>
        <end position="831"/>
    </location>
</feature>
<reference evidence="10" key="2">
    <citation type="submission" date="2015-01" db="EMBL/GenBank/DDBJ databases">
        <title>Evolutionary Origins and Diversification of the Mycorrhizal Mutualists.</title>
        <authorList>
            <consortium name="DOE Joint Genome Institute"/>
            <consortium name="Mycorrhizal Genomics Consortium"/>
            <person name="Kohler A."/>
            <person name="Kuo A."/>
            <person name="Nagy L.G."/>
            <person name="Floudas D."/>
            <person name="Copeland A."/>
            <person name="Barry K.W."/>
            <person name="Cichocki N."/>
            <person name="Veneault-Fourrey C."/>
            <person name="LaButti K."/>
            <person name="Lindquist E.A."/>
            <person name="Lipzen A."/>
            <person name="Lundell T."/>
            <person name="Morin E."/>
            <person name="Murat C."/>
            <person name="Riley R."/>
            <person name="Ohm R."/>
            <person name="Sun H."/>
            <person name="Tunlid A."/>
            <person name="Henrissat B."/>
            <person name="Grigoriev I.V."/>
            <person name="Hibbett D.S."/>
            <person name="Martin F."/>
        </authorList>
    </citation>
    <scope>NUCLEOTIDE SEQUENCE [LARGE SCALE GENOMIC DNA]</scope>
    <source>
        <strain evidence="10">LaAM-08-1</strain>
    </source>
</reference>
<evidence type="ECO:0000256" key="2">
    <source>
        <dbReference type="ARBA" id="ARBA00022490"/>
    </source>
</evidence>
<keyword evidence="5 6" id="KW-0648">Protein biosynthesis</keyword>
<comment type="similarity">
    <text evidence="6">Belongs to the eIF-3 subunit A family.</text>
</comment>
<comment type="function">
    <text evidence="6">RNA-binding component of the eukaryotic translation initiation factor 3 (eIF-3) complex, which is involved in protein synthesis of a specialized repertoire of mRNAs and, together with other initiation factors, stimulates binding of mRNA and methionyl-tRNAi to the 40S ribosome. The eIF-3 complex specifically targets and initiates translation of a subset of mRNAs involved in cell proliferation.</text>
</comment>
<dbReference type="Gene3D" id="4.10.860.10">
    <property type="entry name" value="UVR domain"/>
    <property type="match status" value="1"/>
</dbReference>
<dbReference type="FunFam" id="4.10.860.10:FF:000001">
    <property type="entry name" value="Eukaryotic translation initiation factor 3 subunit A"/>
    <property type="match status" value="1"/>
</dbReference>
<evidence type="ECO:0000259" key="8">
    <source>
        <dbReference type="PROSITE" id="PS50250"/>
    </source>
</evidence>
<feature type="domain" description="PCI" evidence="8">
    <location>
        <begin position="315"/>
        <end position="496"/>
    </location>
</feature>
<evidence type="ECO:0000256" key="1">
    <source>
        <dbReference type="ARBA" id="ARBA00004496"/>
    </source>
</evidence>
<sequence>MAPFSKPETVLKQAEGLVSVGQTHAALQSLTEMFSSKRFRSTPLTSLEPIMHRFIELCVEMRKGRPAKEGLMQYKNIAQNTNVQSIEAVITRFVQLADSKVREAQEKAAVKSAVDVDDLEASETPESILLGAVSGDQSKDRTDRALVTPWLKFLWESYRTSLETLKNNTRLEAIYQQIAQQAFKFCLKHQRKVEFRRLCETLRLHLANVAKYSHQQHSINLSDPDTLQHHLDTRFAQLNTSVELELWQEAFRSVEDVHNLLTMAKKAPRPAMMANYYEKLTKIFLMSGNALYHAAAWSRYYAIVLSIGGKSEEELGRLAGQVLVSALAVPVGLHTEEPDELKGKNARLTALLGLTRMPSRWGLLKDALSRDVLKLSPESIKSLYNILEVTFDPLTLCSSIAPLLQILSADASYSPYLTLLQRALLSRLLSQLSQVYSTIKINNLLALVAPLKEAGIEGAYEEEQIEAYIMGCARRGELNIRVDHKDGSITFVDDAFVSADELQQPAASSSTSTARGESSIQPSVAELVRTRLSKVAICLHSSLHKIEDAPEALSSEEQAEKFKALVVAVESERKALQLKRAIVARRRELLSELSVRKEKEESSRRAELSRREKEEEARRVREDLRKREQERTKKEIESIRIDEAKKYAQSLVDKGILKPNDVDKLESIDTEGLITIQVAQLEKEKKELSERLRIIAKRIDHTERACRKEEQPLISQDYEKQQATDKETFEAIQRARLEAAGKAHQDDLATKARLSRMMGDYQSRRGEIIAKRGEEFAKKTEAARMKIEEEKKKRIKAVFKAREEERLRVEREDREKAEKEAEERRIAEASKQKILIMPAERRAEEERLRAEAEAKAAAEEEAKRRAAEEVEQRRKQRDLERQEALDKARLQQQREEEAEARRQQRAAEKAAAARAPIPAPTALRASKEEATVWRRGTPVSNNNSTPPTPTRGGAVATPPPRAESPSPAVAPARFGRGGAAAGSWRAREAKSAGGAASAVPPQVNAPAPRVGSPAPPVNGEQAKESDDGFQTVRGGGVWRARRGGRA</sequence>
<evidence type="ECO:0000256" key="4">
    <source>
        <dbReference type="ARBA" id="ARBA00022884"/>
    </source>
</evidence>
<feature type="region of interest" description="Disordered" evidence="7">
    <location>
        <begin position="601"/>
        <end position="627"/>
    </location>
</feature>
<evidence type="ECO:0000256" key="6">
    <source>
        <dbReference type="HAMAP-Rule" id="MF_03000"/>
    </source>
</evidence>
<accession>A0A0C9Y329</accession>
<dbReference type="GO" id="GO:0071540">
    <property type="term" value="C:eukaryotic translation initiation factor 3 complex, eIF3e"/>
    <property type="evidence" value="ECO:0007669"/>
    <property type="project" value="TreeGrafter"/>
</dbReference>
<dbReference type="GO" id="GO:0043614">
    <property type="term" value="C:multi-eIF complex"/>
    <property type="evidence" value="ECO:0007669"/>
    <property type="project" value="TreeGrafter"/>
</dbReference>
<feature type="region of interest" description="Disordered" evidence="7">
    <location>
        <begin position="806"/>
        <end position="1046"/>
    </location>
</feature>
<gene>
    <name evidence="6" type="primary">TIF32</name>
    <name evidence="9" type="ORF">K443DRAFT_120988</name>
</gene>
<evidence type="ECO:0000313" key="9">
    <source>
        <dbReference type="EMBL" id="KIK04482.1"/>
    </source>
</evidence>
<keyword evidence="6" id="KW-0175">Coiled coil</keyword>
<dbReference type="InterPro" id="IPR054711">
    <property type="entry name" value="eIF3a_PCI_TPR-like"/>
</dbReference>
<dbReference type="Gene3D" id="1.25.40.860">
    <property type="match status" value="2"/>
</dbReference>
<feature type="coiled-coil region" evidence="6">
    <location>
        <begin position="678"/>
        <end position="705"/>
    </location>
</feature>
<feature type="compositionally biased region" description="Low complexity" evidence="7">
    <location>
        <begin position="909"/>
        <end position="924"/>
    </location>
</feature>
<dbReference type="GO" id="GO:0002188">
    <property type="term" value="P:translation reinitiation"/>
    <property type="evidence" value="ECO:0007669"/>
    <property type="project" value="TreeGrafter"/>
</dbReference>
<dbReference type="STRING" id="1095629.A0A0C9Y329"/>
<dbReference type="GO" id="GO:0001732">
    <property type="term" value="P:formation of cytoplasmic translation initiation complex"/>
    <property type="evidence" value="ECO:0007669"/>
    <property type="project" value="UniProtKB-UniRule"/>
</dbReference>
<dbReference type="GO" id="GO:0016282">
    <property type="term" value="C:eukaryotic 43S preinitiation complex"/>
    <property type="evidence" value="ECO:0007669"/>
    <property type="project" value="UniProtKB-UniRule"/>
</dbReference>
<proteinExistence type="inferred from homology"/>
<dbReference type="GO" id="GO:0033290">
    <property type="term" value="C:eukaryotic 48S preinitiation complex"/>
    <property type="evidence" value="ECO:0007669"/>
    <property type="project" value="UniProtKB-UniRule"/>
</dbReference>
<dbReference type="Proteomes" id="UP000054477">
    <property type="component" value="Unassembled WGS sequence"/>
</dbReference>
<dbReference type="AlphaFoldDB" id="A0A0C9Y329"/>
<keyword evidence="10" id="KW-1185">Reference proteome</keyword>
<dbReference type="PANTHER" id="PTHR14005">
    <property type="entry name" value="EUKARYOTIC TRANSLATION INITIATION FACTOR 3, THETA SUBUNIT"/>
    <property type="match status" value="1"/>
</dbReference>
<dbReference type="Pfam" id="PF22591">
    <property type="entry name" value="eIF3a_PCI_TPR-like"/>
    <property type="match status" value="1"/>
</dbReference>
<dbReference type="GO" id="GO:0003729">
    <property type="term" value="F:mRNA binding"/>
    <property type="evidence" value="ECO:0007669"/>
    <property type="project" value="TreeGrafter"/>
</dbReference>
<organism evidence="9 10">
    <name type="scientific">Laccaria amethystina LaAM-08-1</name>
    <dbReference type="NCBI Taxonomy" id="1095629"/>
    <lineage>
        <taxon>Eukaryota</taxon>
        <taxon>Fungi</taxon>
        <taxon>Dikarya</taxon>
        <taxon>Basidiomycota</taxon>
        <taxon>Agaricomycotina</taxon>
        <taxon>Agaricomycetes</taxon>
        <taxon>Agaricomycetidae</taxon>
        <taxon>Agaricales</taxon>
        <taxon>Agaricineae</taxon>
        <taxon>Hydnangiaceae</taxon>
        <taxon>Laccaria</taxon>
    </lineage>
</organism>
<comment type="subunit">
    <text evidence="6">Component of the eukaryotic translation initiation factor 3 (eIF-3) complex.</text>
</comment>
<dbReference type="HOGENOM" id="CLU_002096_2_1_1"/>
<dbReference type="GO" id="GO:0071541">
    <property type="term" value="C:eukaryotic translation initiation factor 3 complex, eIF3m"/>
    <property type="evidence" value="ECO:0007669"/>
    <property type="project" value="TreeGrafter"/>
</dbReference>
<name>A0A0C9Y329_9AGAR</name>
<dbReference type="InterPro" id="IPR000717">
    <property type="entry name" value="PCI_dom"/>
</dbReference>
<evidence type="ECO:0000256" key="3">
    <source>
        <dbReference type="ARBA" id="ARBA00022540"/>
    </source>
</evidence>
<evidence type="ECO:0000256" key="7">
    <source>
        <dbReference type="SAM" id="MobiDB-lite"/>
    </source>
</evidence>
<dbReference type="OrthoDB" id="18884at2759"/>
<dbReference type="EMBL" id="KN838569">
    <property type="protein sequence ID" value="KIK04482.1"/>
    <property type="molecule type" value="Genomic_DNA"/>
</dbReference>
<feature type="compositionally biased region" description="Basic and acidic residues" evidence="7">
    <location>
        <begin position="839"/>
        <end position="908"/>
    </location>
</feature>
<dbReference type="HAMAP" id="MF_03000">
    <property type="entry name" value="eIF3a"/>
    <property type="match status" value="1"/>
</dbReference>
<dbReference type="InterPro" id="IPR027512">
    <property type="entry name" value="EIF3A"/>
</dbReference>
<keyword evidence="3 6" id="KW-0396">Initiation factor</keyword>
<reference evidence="9 10" key="1">
    <citation type="submission" date="2014-04" db="EMBL/GenBank/DDBJ databases">
        <authorList>
            <consortium name="DOE Joint Genome Institute"/>
            <person name="Kuo A."/>
            <person name="Kohler A."/>
            <person name="Nagy L.G."/>
            <person name="Floudas D."/>
            <person name="Copeland A."/>
            <person name="Barry K.W."/>
            <person name="Cichocki N."/>
            <person name="Veneault-Fourrey C."/>
            <person name="LaButti K."/>
            <person name="Lindquist E.A."/>
            <person name="Lipzen A."/>
            <person name="Lundell T."/>
            <person name="Morin E."/>
            <person name="Murat C."/>
            <person name="Sun H."/>
            <person name="Tunlid A."/>
            <person name="Henrissat B."/>
            <person name="Grigoriev I.V."/>
            <person name="Hibbett D.S."/>
            <person name="Martin F."/>
            <person name="Nordberg H.P."/>
            <person name="Cantor M.N."/>
            <person name="Hua S.X."/>
        </authorList>
    </citation>
    <scope>NUCLEOTIDE SEQUENCE [LARGE SCALE GENOMIC DNA]</scope>
    <source>
        <strain evidence="9 10">LaAM-08-1</strain>
    </source>
</reference>
<evidence type="ECO:0000256" key="5">
    <source>
        <dbReference type="ARBA" id="ARBA00022917"/>
    </source>
</evidence>
<dbReference type="GO" id="GO:0003743">
    <property type="term" value="F:translation initiation factor activity"/>
    <property type="evidence" value="ECO:0007669"/>
    <property type="project" value="UniProtKB-UniRule"/>
</dbReference>
<dbReference type="PROSITE" id="PS50250">
    <property type="entry name" value="PCI"/>
    <property type="match status" value="1"/>
</dbReference>
<keyword evidence="2 6" id="KW-0963">Cytoplasm</keyword>
<keyword evidence="4 6" id="KW-0694">RNA-binding</keyword>
<evidence type="ECO:0000313" key="10">
    <source>
        <dbReference type="Proteomes" id="UP000054477"/>
    </source>
</evidence>
<dbReference type="PANTHER" id="PTHR14005:SF0">
    <property type="entry name" value="EUKARYOTIC TRANSLATION INITIATION FACTOR 3 SUBUNIT A"/>
    <property type="match status" value="1"/>
</dbReference>
<protein>
    <recommendedName>
        <fullName evidence="6">Eukaryotic translation initiation factor 3 subunit A</fullName>
        <shortName evidence="6">eIF3a</shortName>
    </recommendedName>
    <alternativeName>
        <fullName evidence="6">Eukaryotic translation initiation factor 3 110 kDa subunit homolog</fullName>
        <shortName evidence="6">eIF3 p110</shortName>
    </alternativeName>
    <alternativeName>
        <fullName evidence="6">Translation initiation factor eIF3, p110 subunit homolog</fullName>
    </alternativeName>
</protein>
<comment type="subcellular location">
    <subcellularLocation>
        <location evidence="1 6">Cytoplasm</location>
    </subcellularLocation>
</comment>